<comment type="similarity">
    <text evidence="5">Belongs to the cytochrome P450 family.</text>
</comment>
<feature type="domain" description="Ribulose bisphosphate carboxylase large subunit ferrodoxin-like N-terminal" evidence="21">
    <location>
        <begin position="170"/>
        <end position="252"/>
    </location>
</feature>
<dbReference type="InterPro" id="IPR002401">
    <property type="entry name" value="Cyt_P450_E_grp-I"/>
</dbReference>
<evidence type="ECO:0000256" key="4">
    <source>
        <dbReference type="ARBA" id="ARBA00006204"/>
    </source>
</evidence>
<evidence type="ECO:0000256" key="12">
    <source>
        <dbReference type="ARBA" id="ARBA00023002"/>
    </source>
</evidence>
<dbReference type="InterPro" id="IPR036422">
    <property type="entry name" value="RuBisCO_lsu_N_sf"/>
</dbReference>
<keyword evidence="17" id="KW-0456">Lyase</keyword>
<gene>
    <name evidence="22" type="ORF">F0562_005624</name>
</gene>
<comment type="cofactor">
    <cofactor evidence="1">
        <name>heme</name>
        <dbReference type="ChEBI" id="CHEBI:30413"/>
    </cofactor>
</comment>
<name>A0A5J5ANB6_9ASTE</name>
<sequence length="391" mass="43869">MPAMALTCTALSLVTLVYLLQAWLRKSKNKRLPLGPRGLPILGHLHLLGKNPHQDLHQLAKKQGPVMFLQFGFVPNIVVSSPEAAEQFLKTHDHVFASKPPYEAAEYISNESMRREELGLLIKSIEHVAQDCVAVDLSAKLSSTSADMSCRMVFGKKYMDKDLNKRGTDSAYEEAGAAVAAESSTGTWTTVWTDGLTSLDRYKGRCYHIEPVAGEESQFIAYVAYPLDLFEEGSVTNMFTSIVGNVFGFKVVLEVVKAKLSKYGGINVFDEFFEKIIDEHVESKDQQKIKDFVEVMLAFKYSGEAEFRMDRSHVKAVMLDMLRGSMDTSATVIEWTLSKLLKHSRVMKKVQKELEEVVGMDRTVEESNLERLEYLDMASEEGVEAQPMTLT</sequence>
<evidence type="ECO:0000256" key="11">
    <source>
        <dbReference type="ARBA" id="ARBA00022723"/>
    </source>
</evidence>
<evidence type="ECO:0000256" key="13">
    <source>
        <dbReference type="ARBA" id="ARBA00023004"/>
    </source>
</evidence>
<evidence type="ECO:0000256" key="14">
    <source>
        <dbReference type="ARBA" id="ARBA00023033"/>
    </source>
</evidence>
<evidence type="ECO:0000256" key="6">
    <source>
        <dbReference type="ARBA" id="ARBA00012287"/>
    </source>
</evidence>
<keyword evidence="9" id="KW-0349">Heme</keyword>
<dbReference type="Gene3D" id="1.10.630.10">
    <property type="entry name" value="Cytochrome P450"/>
    <property type="match status" value="1"/>
</dbReference>
<comment type="catalytic activity">
    <reaction evidence="20">
        <text>2 (2R)-3-phosphoglycerate + 2 H(+) = D-ribulose 1,5-bisphosphate + CO2 + H2O</text>
        <dbReference type="Rhea" id="RHEA:23124"/>
        <dbReference type="ChEBI" id="CHEBI:15377"/>
        <dbReference type="ChEBI" id="CHEBI:15378"/>
        <dbReference type="ChEBI" id="CHEBI:16526"/>
        <dbReference type="ChEBI" id="CHEBI:57870"/>
        <dbReference type="ChEBI" id="CHEBI:58272"/>
        <dbReference type="EC" id="4.1.1.39"/>
    </reaction>
</comment>
<comment type="similarity">
    <text evidence="4">Belongs to the RuBisCO large chain family. Type I subfamily.</text>
</comment>
<keyword evidence="18" id="KW-0120">Carbon dioxide fixation</keyword>
<keyword evidence="12" id="KW-0560">Oxidoreductase</keyword>
<evidence type="ECO:0000256" key="8">
    <source>
        <dbReference type="ARBA" id="ARBA00022567"/>
    </source>
</evidence>
<comment type="catalytic activity">
    <reaction evidence="19">
        <text>D-ribulose 1,5-bisphosphate + O2 = 2-phosphoglycolate + (2R)-3-phosphoglycerate + 2 H(+)</text>
        <dbReference type="Rhea" id="RHEA:36631"/>
        <dbReference type="ChEBI" id="CHEBI:15378"/>
        <dbReference type="ChEBI" id="CHEBI:15379"/>
        <dbReference type="ChEBI" id="CHEBI:57870"/>
        <dbReference type="ChEBI" id="CHEBI:58033"/>
        <dbReference type="ChEBI" id="CHEBI:58272"/>
    </reaction>
</comment>
<dbReference type="GO" id="GO:0020037">
    <property type="term" value="F:heme binding"/>
    <property type="evidence" value="ECO:0007669"/>
    <property type="project" value="InterPro"/>
</dbReference>
<dbReference type="OrthoDB" id="2789670at2759"/>
<dbReference type="SUPFAM" id="SSF48264">
    <property type="entry name" value="Cytochrome P450"/>
    <property type="match status" value="1"/>
</dbReference>
<evidence type="ECO:0000256" key="19">
    <source>
        <dbReference type="ARBA" id="ARBA00048059"/>
    </source>
</evidence>
<evidence type="ECO:0000256" key="17">
    <source>
        <dbReference type="ARBA" id="ARBA00023239"/>
    </source>
</evidence>
<reference evidence="22 23" key="1">
    <citation type="submission" date="2019-09" db="EMBL/GenBank/DDBJ databases">
        <title>A chromosome-level genome assembly of the Chinese tupelo Nyssa sinensis.</title>
        <authorList>
            <person name="Yang X."/>
            <person name="Kang M."/>
            <person name="Yang Y."/>
            <person name="Xiong H."/>
            <person name="Wang M."/>
            <person name="Zhang Z."/>
            <person name="Wang Z."/>
            <person name="Wu H."/>
            <person name="Ma T."/>
            <person name="Liu J."/>
            <person name="Xi Z."/>
        </authorList>
    </citation>
    <scope>NUCLEOTIDE SEQUENCE [LARGE SCALE GENOMIC DNA]</scope>
    <source>
        <strain evidence="22">J267</strain>
        <tissue evidence="22">Leaf</tissue>
    </source>
</reference>
<evidence type="ECO:0000313" key="22">
    <source>
        <dbReference type="EMBL" id="KAA8530917.1"/>
    </source>
</evidence>
<dbReference type="GO" id="GO:0016705">
    <property type="term" value="F:oxidoreductase activity, acting on paired donors, with incorporation or reduction of molecular oxygen"/>
    <property type="evidence" value="ECO:0007669"/>
    <property type="project" value="InterPro"/>
</dbReference>
<dbReference type="PANTHER" id="PTHR47943">
    <property type="entry name" value="CYTOCHROME P450 93A3-LIKE"/>
    <property type="match status" value="1"/>
</dbReference>
<dbReference type="GO" id="GO:0016020">
    <property type="term" value="C:membrane"/>
    <property type="evidence" value="ECO:0007669"/>
    <property type="project" value="UniProtKB-SubCell"/>
</dbReference>
<dbReference type="AlphaFoldDB" id="A0A5J5ANB6"/>
<evidence type="ECO:0000256" key="16">
    <source>
        <dbReference type="ARBA" id="ARBA00023238"/>
    </source>
</evidence>
<comment type="subcellular location">
    <subcellularLocation>
        <location evidence="2">Membrane</location>
    </subcellularLocation>
    <subcellularLocation>
        <location evidence="3">Plastid</location>
    </subcellularLocation>
</comment>
<evidence type="ECO:0000259" key="21">
    <source>
        <dbReference type="Pfam" id="PF02788"/>
    </source>
</evidence>
<evidence type="ECO:0000313" key="23">
    <source>
        <dbReference type="Proteomes" id="UP000325577"/>
    </source>
</evidence>
<dbReference type="InterPro" id="IPR001128">
    <property type="entry name" value="Cyt_P450"/>
</dbReference>
<dbReference type="GO" id="GO:0009536">
    <property type="term" value="C:plastid"/>
    <property type="evidence" value="ECO:0007669"/>
    <property type="project" value="UniProtKB-SubCell"/>
</dbReference>
<evidence type="ECO:0000256" key="2">
    <source>
        <dbReference type="ARBA" id="ARBA00004370"/>
    </source>
</evidence>
<evidence type="ECO:0000256" key="5">
    <source>
        <dbReference type="ARBA" id="ARBA00010617"/>
    </source>
</evidence>
<dbReference type="InterPro" id="IPR036396">
    <property type="entry name" value="Cyt_P450_sf"/>
</dbReference>
<organism evidence="22 23">
    <name type="scientific">Nyssa sinensis</name>
    <dbReference type="NCBI Taxonomy" id="561372"/>
    <lineage>
        <taxon>Eukaryota</taxon>
        <taxon>Viridiplantae</taxon>
        <taxon>Streptophyta</taxon>
        <taxon>Embryophyta</taxon>
        <taxon>Tracheophyta</taxon>
        <taxon>Spermatophyta</taxon>
        <taxon>Magnoliopsida</taxon>
        <taxon>eudicotyledons</taxon>
        <taxon>Gunneridae</taxon>
        <taxon>Pentapetalae</taxon>
        <taxon>asterids</taxon>
        <taxon>Cornales</taxon>
        <taxon>Nyssaceae</taxon>
        <taxon>Nyssa</taxon>
    </lineage>
</organism>
<dbReference type="GO" id="GO:0019253">
    <property type="term" value="P:reductive pentose-phosphate cycle"/>
    <property type="evidence" value="ECO:0007669"/>
    <property type="project" value="UniProtKB-KW"/>
</dbReference>
<evidence type="ECO:0000256" key="20">
    <source>
        <dbReference type="ARBA" id="ARBA00049469"/>
    </source>
</evidence>
<keyword evidence="15" id="KW-0472">Membrane</keyword>
<proteinExistence type="inferred from homology"/>
<evidence type="ECO:0000256" key="3">
    <source>
        <dbReference type="ARBA" id="ARBA00004474"/>
    </source>
</evidence>
<dbReference type="GO" id="GO:0009853">
    <property type="term" value="P:photorespiration"/>
    <property type="evidence" value="ECO:0007669"/>
    <property type="project" value="UniProtKB-KW"/>
</dbReference>
<dbReference type="GO" id="GO:0004497">
    <property type="term" value="F:monooxygenase activity"/>
    <property type="evidence" value="ECO:0007669"/>
    <property type="project" value="UniProtKB-KW"/>
</dbReference>
<dbReference type="PRINTS" id="PR00463">
    <property type="entry name" value="EP450I"/>
</dbReference>
<protein>
    <recommendedName>
        <fullName evidence="7">Ribulose bisphosphate carboxylase large chain</fullName>
        <ecNumber evidence="6">4.1.1.39</ecNumber>
    </recommendedName>
</protein>
<dbReference type="InterPro" id="IPR017443">
    <property type="entry name" value="RuBisCO_lsu_fd_N"/>
</dbReference>
<keyword evidence="16" id="KW-0601">Photorespiration</keyword>
<keyword evidence="11" id="KW-0479">Metal-binding</keyword>
<evidence type="ECO:0000256" key="10">
    <source>
        <dbReference type="ARBA" id="ARBA00022640"/>
    </source>
</evidence>
<evidence type="ECO:0000256" key="1">
    <source>
        <dbReference type="ARBA" id="ARBA00001971"/>
    </source>
</evidence>
<dbReference type="EC" id="4.1.1.39" evidence="6"/>
<evidence type="ECO:0000256" key="18">
    <source>
        <dbReference type="ARBA" id="ARBA00023300"/>
    </source>
</evidence>
<keyword evidence="14" id="KW-0503">Monooxygenase</keyword>
<keyword evidence="23" id="KW-1185">Reference proteome</keyword>
<dbReference type="SUPFAM" id="SSF54966">
    <property type="entry name" value="RuBisCO, large subunit, small (N-terminal) domain"/>
    <property type="match status" value="1"/>
</dbReference>
<keyword evidence="13" id="KW-0408">Iron</keyword>
<dbReference type="EMBL" id="CM018043">
    <property type="protein sequence ID" value="KAA8530917.1"/>
    <property type="molecule type" value="Genomic_DNA"/>
</dbReference>
<keyword evidence="10" id="KW-0934">Plastid</keyword>
<evidence type="ECO:0000256" key="7">
    <source>
        <dbReference type="ARBA" id="ARBA00017725"/>
    </source>
</evidence>
<dbReference type="Proteomes" id="UP000325577">
    <property type="component" value="Linkage Group LG2"/>
</dbReference>
<evidence type="ECO:0000256" key="9">
    <source>
        <dbReference type="ARBA" id="ARBA00022617"/>
    </source>
</evidence>
<dbReference type="Gene3D" id="3.30.70.150">
    <property type="entry name" value="RuBisCO large subunit, N-terminal domain"/>
    <property type="match status" value="1"/>
</dbReference>
<dbReference type="Pfam" id="PF00067">
    <property type="entry name" value="p450"/>
    <property type="match status" value="2"/>
</dbReference>
<keyword evidence="8" id="KW-0113">Calvin cycle</keyword>
<dbReference type="GO" id="GO:0016984">
    <property type="term" value="F:ribulose-bisphosphate carboxylase activity"/>
    <property type="evidence" value="ECO:0007669"/>
    <property type="project" value="UniProtKB-EC"/>
</dbReference>
<evidence type="ECO:0000256" key="15">
    <source>
        <dbReference type="ARBA" id="ARBA00023136"/>
    </source>
</evidence>
<dbReference type="Pfam" id="PF02788">
    <property type="entry name" value="RuBisCO_large_N"/>
    <property type="match status" value="1"/>
</dbReference>
<dbReference type="GO" id="GO:0005506">
    <property type="term" value="F:iron ion binding"/>
    <property type="evidence" value="ECO:0007669"/>
    <property type="project" value="InterPro"/>
</dbReference>
<accession>A0A5J5ANB6</accession>
<dbReference type="PANTHER" id="PTHR47943:SF2">
    <property type="entry name" value="CYTOCHROME P450"/>
    <property type="match status" value="1"/>
</dbReference>